<keyword evidence="9 12" id="KW-0119">Carbohydrate metabolism</keyword>
<accession>A0A8T0H3S8</accession>
<keyword evidence="6 12" id="KW-0378">Hydrolase</keyword>
<dbReference type="Gene3D" id="1.50.10.10">
    <property type="match status" value="1"/>
</dbReference>
<keyword evidence="7 13" id="KW-0136">Cellulose degradation</keyword>
<feature type="chain" id="PRO_5035964432" description="Endoglucanase" evidence="13">
    <location>
        <begin position="32"/>
        <end position="655"/>
    </location>
</feature>
<keyword evidence="10 12" id="KW-0326">Glycosidase</keyword>
<comment type="catalytic activity">
    <reaction evidence="1 13">
        <text>Endohydrolysis of (1-&gt;4)-beta-D-glucosidic linkages in cellulose, lichenin and cereal beta-D-glucans.</text>
        <dbReference type="EC" id="3.2.1.4"/>
    </reaction>
</comment>
<evidence type="ECO:0000256" key="12">
    <source>
        <dbReference type="PROSITE-ProRule" id="PRU10059"/>
    </source>
</evidence>
<evidence type="ECO:0000256" key="3">
    <source>
        <dbReference type="ARBA" id="ARBA00007072"/>
    </source>
</evidence>
<dbReference type="InterPro" id="IPR018221">
    <property type="entry name" value="Glyco_hydro_9_His_AS"/>
</dbReference>
<gene>
    <name evidence="15" type="ORF">KC19_7G082700</name>
</gene>
<organism evidence="15 16">
    <name type="scientific">Ceratodon purpureus</name>
    <name type="common">Fire moss</name>
    <name type="synonym">Dicranum purpureum</name>
    <dbReference type="NCBI Taxonomy" id="3225"/>
    <lineage>
        <taxon>Eukaryota</taxon>
        <taxon>Viridiplantae</taxon>
        <taxon>Streptophyta</taxon>
        <taxon>Embryophyta</taxon>
        <taxon>Bryophyta</taxon>
        <taxon>Bryophytina</taxon>
        <taxon>Bryopsida</taxon>
        <taxon>Dicranidae</taxon>
        <taxon>Pseudoditrichales</taxon>
        <taxon>Ditrichaceae</taxon>
        <taxon>Ceratodon</taxon>
    </lineage>
</organism>
<evidence type="ECO:0000256" key="6">
    <source>
        <dbReference type="ARBA" id="ARBA00022801"/>
    </source>
</evidence>
<dbReference type="AlphaFoldDB" id="A0A8T0H3S8"/>
<dbReference type="InterPro" id="IPR001701">
    <property type="entry name" value="Glyco_hydro_9"/>
</dbReference>
<evidence type="ECO:0000256" key="10">
    <source>
        <dbReference type="ARBA" id="ARBA00023295"/>
    </source>
</evidence>
<dbReference type="SUPFAM" id="SSF48208">
    <property type="entry name" value="Six-hairpin glycosidases"/>
    <property type="match status" value="1"/>
</dbReference>
<dbReference type="EC" id="3.2.1.4" evidence="13"/>
<feature type="signal peptide" evidence="13">
    <location>
        <begin position="1"/>
        <end position="31"/>
    </location>
</feature>
<dbReference type="EMBL" id="CM026428">
    <property type="protein sequence ID" value="KAG0566711.1"/>
    <property type="molecule type" value="Genomic_DNA"/>
</dbReference>
<name>A0A8T0H3S8_CERPU</name>
<sequence length="655" mass="71813">MAGRSIMGRLRGVQVLAFVLGALLVVQPVVAMDYASALEKSLLYFEAQRSGKLPSDQRVSWRGDSALNDGQEQGIDLTGGYYDAGDNVKYGLPMAFTVSMLSWSVIEYRHQLQQSGQLDYALQAIRWGTDYFIKAHPSANVLWGEVGDGDTDHQCWMRPEDMTTSRTAYKIDANNPGSDLAGETAAAMASASIVFKASDPSYSATLLTHARQLFTFADTYRGTYHDSIPIAKKYYQSWSGYNDELLWGAIWLYEATGEAPYLQYVIDNAASLGGTGWALDQFSWDNKYVGVQLKATKILLSGKGGSFTSTLEAYRVKAEYFLCGALQKNSGAQIRKSPGGMFWIQDWNNMQYVTTSAFLLTVASDYYEAAHATLKYCTSSVTNAEMLAAGKEQVDYVLGKNGRGTSYLVGFGASYPQRVHHRAASLPQPVACKEGFERFYYVQSSNPHVIEGAITGGPDANDNYNDQRDEYAMAEPCTYNTAPMVGVFARLSVGSSLASSLPDSSSQTITPLDVIVSSSSLASLQEMGIQSTTHESRLTRSHPIRKAFSGECIAITQHLVEKWAVGRHVYFKNAGKVTNNCKTAIQGTTFVVHGLYGTLWGLEKVGANGNIYTLPHTMPKLAPGQSLDFSYVQQRPFKAQIFVRKACPTCKVGYS</sequence>
<proteinExistence type="inferred from homology"/>
<evidence type="ECO:0000256" key="5">
    <source>
        <dbReference type="ARBA" id="ARBA00022729"/>
    </source>
</evidence>
<dbReference type="GO" id="GO:0005576">
    <property type="term" value="C:extracellular region"/>
    <property type="evidence" value="ECO:0007669"/>
    <property type="project" value="UniProtKB-SubCell"/>
</dbReference>
<dbReference type="GO" id="GO:0008810">
    <property type="term" value="F:cellulase activity"/>
    <property type="evidence" value="ECO:0007669"/>
    <property type="project" value="UniProtKB-EC"/>
</dbReference>
<evidence type="ECO:0000256" key="7">
    <source>
        <dbReference type="ARBA" id="ARBA00023001"/>
    </source>
</evidence>
<evidence type="ECO:0000313" key="16">
    <source>
        <dbReference type="Proteomes" id="UP000822688"/>
    </source>
</evidence>
<dbReference type="SMART" id="SM01063">
    <property type="entry name" value="CBM49"/>
    <property type="match status" value="1"/>
</dbReference>
<keyword evidence="4" id="KW-0964">Secreted</keyword>
<dbReference type="PANTHER" id="PTHR22298">
    <property type="entry name" value="ENDO-1,4-BETA-GLUCANASE"/>
    <property type="match status" value="1"/>
</dbReference>
<dbReference type="InterPro" id="IPR008928">
    <property type="entry name" value="6-hairpin_glycosidase_sf"/>
</dbReference>
<dbReference type="PROSITE" id="PS00592">
    <property type="entry name" value="GH9_2"/>
    <property type="match status" value="1"/>
</dbReference>
<keyword evidence="8" id="KW-0325">Glycoprotein</keyword>
<dbReference type="InterPro" id="IPR019028">
    <property type="entry name" value="CBM_49"/>
</dbReference>
<evidence type="ECO:0000256" key="9">
    <source>
        <dbReference type="ARBA" id="ARBA00023277"/>
    </source>
</evidence>
<evidence type="ECO:0000256" key="2">
    <source>
        <dbReference type="ARBA" id="ARBA00004613"/>
    </source>
</evidence>
<comment type="caution">
    <text evidence="15">The sequence shown here is derived from an EMBL/GenBank/DDBJ whole genome shotgun (WGS) entry which is preliminary data.</text>
</comment>
<comment type="similarity">
    <text evidence="3 12 13">Belongs to the glycosyl hydrolase 9 (cellulase E) family.</text>
</comment>
<keyword evidence="16" id="KW-1185">Reference proteome</keyword>
<evidence type="ECO:0000313" key="15">
    <source>
        <dbReference type="EMBL" id="KAG0566711.1"/>
    </source>
</evidence>
<reference evidence="15" key="1">
    <citation type="submission" date="2020-06" db="EMBL/GenBank/DDBJ databases">
        <title>WGS assembly of Ceratodon purpureus strain R40.</title>
        <authorList>
            <person name="Carey S.B."/>
            <person name="Jenkins J."/>
            <person name="Shu S."/>
            <person name="Lovell J.T."/>
            <person name="Sreedasyam A."/>
            <person name="Maumus F."/>
            <person name="Tiley G.P."/>
            <person name="Fernandez-Pozo N."/>
            <person name="Barry K."/>
            <person name="Chen C."/>
            <person name="Wang M."/>
            <person name="Lipzen A."/>
            <person name="Daum C."/>
            <person name="Saski C.A."/>
            <person name="Payton A.C."/>
            <person name="Mcbreen J.C."/>
            <person name="Conrad R.E."/>
            <person name="Kollar L.M."/>
            <person name="Olsson S."/>
            <person name="Huttunen S."/>
            <person name="Landis J.B."/>
            <person name="Wickett N.J."/>
            <person name="Johnson M.G."/>
            <person name="Rensing S.A."/>
            <person name="Grimwood J."/>
            <person name="Schmutz J."/>
            <person name="Mcdaniel S.F."/>
        </authorList>
    </citation>
    <scope>NUCLEOTIDE SEQUENCE</scope>
    <source>
        <strain evidence="15">R40</strain>
    </source>
</reference>
<evidence type="ECO:0000256" key="1">
    <source>
        <dbReference type="ARBA" id="ARBA00000966"/>
    </source>
</evidence>
<feature type="domain" description="Carbohydrate binding" evidence="14">
    <location>
        <begin position="553"/>
        <end position="634"/>
    </location>
</feature>
<comment type="subcellular location">
    <subcellularLocation>
        <location evidence="2">Secreted</location>
    </subcellularLocation>
</comment>
<feature type="active site" evidence="12">
    <location>
        <position position="420"/>
    </location>
</feature>
<dbReference type="Proteomes" id="UP000822688">
    <property type="component" value="Chromosome 7"/>
</dbReference>
<dbReference type="Pfam" id="PF09478">
    <property type="entry name" value="CBM49"/>
    <property type="match status" value="1"/>
</dbReference>
<protein>
    <recommendedName>
        <fullName evidence="13">Endoglucanase</fullName>
        <ecNumber evidence="13">3.2.1.4</ecNumber>
    </recommendedName>
</protein>
<evidence type="ECO:0000256" key="13">
    <source>
        <dbReference type="RuleBase" id="RU361166"/>
    </source>
</evidence>
<dbReference type="FunFam" id="1.50.10.10:FF:000020">
    <property type="entry name" value="Endoglucanase"/>
    <property type="match status" value="1"/>
</dbReference>
<dbReference type="GO" id="GO:0030246">
    <property type="term" value="F:carbohydrate binding"/>
    <property type="evidence" value="ECO:0007669"/>
    <property type="project" value="InterPro"/>
</dbReference>
<dbReference type="GO" id="GO:0030245">
    <property type="term" value="P:cellulose catabolic process"/>
    <property type="evidence" value="ECO:0007669"/>
    <property type="project" value="UniProtKB-KW"/>
</dbReference>
<keyword evidence="5 13" id="KW-0732">Signal</keyword>
<dbReference type="InterPro" id="IPR012341">
    <property type="entry name" value="6hp_glycosidase-like_sf"/>
</dbReference>
<keyword evidence="11 12" id="KW-0624">Polysaccharide degradation</keyword>
<dbReference type="Pfam" id="PF00759">
    <property type="entry name" value="Glyco_hydro_9"/>
    <property type="match status" value="1"/>
</dbReference>
<evidence type="ECO:0000256" key="4">
    <source>
        <dbReference type="ARBA" id="ARBA00022525"/>
    </source>
</evidence>
<evidence type="ECO:0000256" key="11">
    <source>
        <dbReference type="ARBA" id="ARBA00023326"/>
    </source>
</evidence>
<evidence type="ECO:0000259" key="14">
    <source>
        <dbReference type="SMART" id="SM01063"/>
    </source>
</evidence>
<evidence type="ECO:0000256" key="8">
    <source>
        <dbReference type="ARBA" id="ARBA00023180"/>
    </source>
</evidence>